<dbReference type="SUPFAM" id="SSF53300">
    <property type="entry name" value="vWA-like"/>
    <property type="match status" value="1"/>
</dbReference>
<proteinExistence type="predicted"/>
<dbReference type="Gene3D" id="3.40.50.410">
    <property type="entry name" value="von Willebrand factor, type A domain"/>
    <property type="match status" value="1"/>
</dbReference>
<evidence type="ECO:0000313" key="9">
    <source>
        <dbReference type="Proteomes" id="UP000285883"/>
    </source>
</evidence>
<evidence type="ECO:0000313" key="6">
    <source>
        <dbReference type="EMBL" id="RLN38150.1"/>
    </source>
</evidence>
<dbReference type="EMBL" id="JPWU03000120">
    <property type="protein sequence ID" value="KAG2525621.1"/>
    <property type="molecule type" value="Genomic_DNA"/>
</dbReference>
<gene>
    <name evidence="6" type="ORF">BBI17_002888</name>
    <name evidence="7" type="ORF">BBO99_00002896</name>
    <name evidence="4" type="ORF">JM16_002306</name>
    <name evidence="5" type="ORF">JM18_002372</name>
</gene>
<protein>
    <recommendedName>
        <fullName evidence="10">RING-type domain-containing protein</fullName>
    </recommendedName>
</protein>
<dbReference type="Gene3D" id="3.30.40.10">
    <property type="entry name" value="Zinc/RING finger domain, C3HC4 (zinc finger)"/>
    <property type="match status" value="1"/>
</dbReference>
<evidence type="ECO:0000313" key="4">
    <source>
        <dbReference type="EMBL" id="KAG2523812.1"/>
    </source>
</evidence>
<accession>A0A421FDH1</accession>
<dbReference type="Proteomes" id="UP000785171">
    <property type="component" value="Unassembled WGS sequence"/>
</dbReference>
<dbReference type="EMBL" id="MAYM02000484">
    <property type="protein sequence ID" value="RLN38150.1"/>
    <property type="molecule type" value="Genomic_DNA"/>
</dbReference>
<dbReference type="Pfam" id="PF13639">
    <property type="entry name" value="zf-RING_2"/>
    <property type="match status" value="1"/>
</dbReference>
<evidence type="ECO:0000313" key="7">
    <source>
        <dbReference type="EMBL" id="RLN82456.1"/>
    </source>
</evidence>
<evidence type="ECO:0000259" key="2">
    <source>
        <dbReference type="PROSITE" id="PS50089"/>
    </source>
</evidence>
<dbReference type="Proteomes" id="UP000285883">
    <property type="component" value="Unassembled WGS sequence"/>
</dbReference>
<evidence type="ECO:0008006" key="10">
    <source>
        <dbReference type="Google" id="ProtNLM"/>
    </source>
</evidence>
<reference evidence="4" key="1">
    <citation type="journal article" date="2015" name="Genom Data">
        <title>Genome sequences of six Phytophthora species associated with forests in New Zealand.</title>
        <authorList>
            <person name="Studholme D.J."/>
            <person name="McDougal R.L."/>
            <person name="Sambles C."/>
            <person name="Hansen E."/>
            <person name="Hardy G."/>
            <person name="Grant M."/>
            <person name="Ganley R.J."/>
            <person name="Williams N.M."/>
        </authorList>
    </citation>
    <scope>NUCLEOTIDE SEQUENCE</scope>
    <source>
        <strain evidence="4">NZFS 2646</strain>
        <strain evidence="5">NZFS 3630</strain>
    </source>
</reference>
<dbReference type="GO" id="GO:0008270">
    <property type="term" value="F:zinc ion binding"/>
    <property type="evidence" value="ECO:0007669"/>
    <property type="project" value="UniProtKB-KW"/>
</dbReference>
<reference evidence="4" key="3">
    <citation type="submission" date="2020-06" db="EMBL/GenBank/DDBJ databases">
        <authorList>
            <person name="Studholme D.J."/>
        </authorList>
    </citation>
    <scope>NUCLEOTIDE SEQUENCE</scope>
    <source>
        <strain evidence="4">NZFS 2646</strain>
        <strain evidence="5">NZFS 3630</strain>
    </source>
</reference>
<dbReference type="CDD" id="cd00198">
    <property type="entry name" value="vWFA"/>
    <property type="match status" value="1"/>
</dbReference>
<dbReference type="PROSITE" id="PS50089">
    <property type="entry name" value="ZF_RING_2"/>
    <property type="match status" value="1"/>
</dbReference>
<comment type="caution">
    <text evidence="6">The sequence shown here is derived from an EMBL/GenBank/DDBJ whole genome shotgun (WGS) entry which is preliminary data.</text>
</comment>
<dbReference type="SMART" id="SM00327">
    <property type="entry name" value="VWA"/>
    <property type="match status" value="1"/>
</dbReference>
<name>A0A421FDH1_9STRA</name>
<evidence type="ECO:0000256" key="1">
    <source>
        <dbReference type="PROSITE-ProRule" id="PRU00175"/>
    </source>
</evidence>
<evidence type="ECO:0000313" key="8">
    <source>
        <dbReference type="Proteomes" id="UP000285624"/>
    </source>
</evidence>
<dbReference type="InterPro" id="IPR013083">
    <property type="entry name" value="Znf_RING/FYVE/PHD"/>
</dbReference>
<organism evidence="6 9">
    <name type="scientific">Phytophthora kernoviae</name>
    <dbReference type="NCBI Taxonomy" id="325452"/>
    <lineage>
        <taxon>Eukaryota</taxon>
        <taxon>Sar</taxon>
        <taxon>Stramenopiles</taxon>
        <taxon>Oomycota</taxon>
        <taxon>Peronosporomycetes</taxon>
        <taxon>Peronosporales</taxon>
        <taxon>Peronosporaceae</taxon>
        <taxon>Phytophthora</taxon>
    </lineage>
</organism>
<feature type="domain" description="VWFA" evidence="3">
    <location>
        <begin position="544"/>
        <end position="730"/>
    </location>
</feature>
<dbReference type="InterPro" id="IPR036465">
    <property type="entry name" value="vWFA_dom_sf"/>
</dbReference>
<dbReference type="EMBL" id="JPWV03000129">
    <property type="protein sequence ID" value="KAG2523812.1"/>
    <property type="molecule type" value="Genomic_DNA"/>
</dbReference>
<keyword evidence="1" id="KW-0863">Zinc-finger</keyword>
<dbReference type="InterPro" id="IPR001841">
    <property type="entry name" value="Znf_RING"/>
</dbReference>
<dbReference type="Pfam" id="PF00092">
    <property type="entry name" value="VWA"/>
    <property type="match status" value="1"/>
</dbReference>
<dbReference type="Proteomes" id="UP000285624">
    <property type="component" value="Unassembled WGS sequence"/>
</dbReference>
<dbReference type="AlphaFoldDB" id="A0A421FDH1"/>
<dbReference type="PANTHER" id="PTHR22796">
    <property type="entry name" value="URG4-RELATED"/>
    <property type="match status" value="1"/>
</dbReference>
<dbReference type="Proteomes" id="UP000792063">
    <property type="component" value="Unassembled WGS sequence"/>
</dbReference>
<dbReference type="EMBL" id="MBDN02000053">
    <property type="protein sequence ID" value="RLN82456.1"/>
    <property type="molecule type" value="Genomic_DNA"/>
</dbReference>
<dbReference type="InterPro" id="IPR002035">
    <property type="entry name" value="VWF_A"/>
</dbReference>
<feature type="domain" description="RING-type" evidence="2">
    <location>
        <begin position="735"/>
        <end position="782"/>
    </location>
</feature>
<sequence length="787" mass="87518">MEMRYDKEIDDLFARFQKGVALIKGDPSLFRGKLYMSVKDVNPNDQKGVLDEFVTKVQKLVGANKESNFLLDLYSGQLDINCSPPLGTIGYYQSLMHAQNFVENSLGGDKDMGFRSGKAFLNCIRLVLAKITILDWTSLDEGTKQFQLSEICSQLPGVIRTGCIVPQEYVTKEGVIASYLKEDILSGSNGKVLDVDVQTMCTEYPAMAEKWGVLNAHVNFDKLSDWTIDFGFDCCSTSDETVAHVHNAMKMLLQRFLDMNESVRVHMCGNGHECQGMCDEKGICRVDVFLKQSSKTFTGARGSFQFTFQEMNGSRKKCSMLLPPGQQTHQGAHTCIHVSDGDQVGEIIHYCEVRCPCCSYFCKKKHGHFGSHTTSHGNMRNTYFLSDAEEIDVEERKYKTGERGIAEMCNVYCSKMGREHVHYVNCDQRSTAKCVYSGSTTDQRRHCIRALDPKPEKEVDEILHEQFWKTLGWEDPCTSKLELELFGKCGYKCDAPIHDDKPSYCILPAWHTPEPKPSSGFDGFTYVSGHKFECSHVASGGKIHHVFVLDCSGSMRGHPWNDLLAAVREYIYNRIADGGSLDLVSIVTFDSSSKIVYEAQNITTLTKAGIPYRGGGTTFAAGLRAASEVLSRVNFDVYKPAVVFFSDGQPCDPLPGEQLALHIKACYQKYGLLAFAVGFGRINLSILERVAQKMGGAYHQVLTGNELKTTFFNISASLSSRAGLALANPVHERNCVICGQDLASEETVNLKPCDHELHTACLEVLVRNAEQDGECARCPSCRCKISS</sequence>
<keyword evidence="8" id="KW-1185">Reference proteome</keyword>
<evidence type="ECO:0000259" key="3">
    <source>
        <dbReference type="PROSITE" id="PS50234"/>
    </source>
</evidence>
<dbReference type="PANTHER" id="PTHR22796:SF1">
    <property type="entry name" value="VWFA DOMAIN-CONTAINING PROTEIN"/>
    <property type="match status" value="1"/>
</dbReference>
<keyword evidence="1" id="KW-0862">Zinc</keyword>
<dbReference type="PROSITE" id="PS50234">
    <property type="entry name" value="VWFA"/>
    <property type="match status" value="1"/>
</dbReference>
<dbReference type="SMART" id="SM00184">
    <property type="entry name" value="RING"/>
    <property type="match status" value="1"/>
</dbReference>
<keyword evidence="1" id="KW-0479">Metal-binding</keyword>
<evidence type="ECO:0000313" key="5">
    <source>
        <dbReference type="EMBL" id="KAG2525621.1"/>
    </source>
</evidence>
<dbReference type="SUPFAM" id="SSF57850">
    <property type="entry name" value="RING/U-box"/>
    <property type="match status" value="1"/>
</dbReference>
<reference evidence="8 9" key="2">
    <citation type="submission" date="2018-07" db="EMBL/GenBank/DDBJ databases">
        <title>Genome sequencing of oomycete isolates from Chile give support for New Zealand origin for Phytophthora kernoviae and make available the first Nothophytophthora sp. genome.</title>
        <authorList>
            <person name="Studholme D.J."/>
            <person name="Sanfuentes E."/>
            <person name="Panda P."/>
            <person name="Hill R."/>
            <person name="Sambles C."/>
            <person name="Grant M."/>
            <person name="Williams N.M."/>
            <person name="Mcdougal R.L."/>
        </authorList>
    </citation>
    <scope>NUCLEOTIDE SEQUENCE [LARGE SCALE GENOMIC DNA]</scope>
    <source>
        <strain evidence="6">Chile2</strain>
        <strain evidence="7">Chile4</strain>
    </source>
</reference>